<dbReference type="GO" id="GO:0008157">
    <property type="term" value="F:protein phosphatase 1 binding"/>
    <property type="evidence" value="ECO:0007669"/>
    <property type="project" value="TreeGrafter"/>
</dbReference>
<dbReference type="GO" id="GO:0005634">
    <property type="term" value="C:nucleus"/>
    <property type="evidence" value="ECO:0007669"/>
    <property type="project" value="UniProtKB-SubCell"/>
</dbReference>
<dbReference type="PROSITE" id="PS50103">
    <property type="entry name" value="ZF_C3H1"/>
    <property type="match status" value="1"/>
</dbReference>
<evidence type="ECO:0000313" key="7">
    <source>
        <dbReference type="RefSeq" id="XP_030753827.1"/>
    </source>
</evidence>
<evidence type="ECO:0000259" key="5">
    <source>
        <dbReference type="PROSITE" id="PS51319"/>
    </source>
</evidence>
<dbReference type="PROSITE" id="PS51319">
    <property type="entry name" value="TFIIS_N"/>
    <property type="match status" value="1"/>
</dbReference>
<dbReference type="OrthoDB" id="2138378at2759"/>
<dbReference type="AlphaFoldDB" id="A0A6J2XR10"/>
<feature type="domain" description="C3H1-type" evidence="4">
    <location>
        <begin position="958"/>
        <end position="985"/>
    </location>
</feature>
<evidence type="ECO:0000256" key="2">
    <source>
        <dbReference type="PROSITE-ProRule" id="PRU00723"/>
    </source>
</evidence>
<keyword evidence="2" id="KW-0862">Zinc</keyword>
<dbReference type="RefSeq" id="XP_030753827.1">
    <property type="nucleotide sequence ID" value="XM_030897967.1"/>
</dbReference>
<feature type="compositionally biased region" description="Pro residues" evidence="3">
    <location>
        <begin position="458"/>
        <end position="469"/>
    </location>
</feature>
<dbReference type="Proteomes" id="UP000504635">
    <property type="component" value="Unplaced"/>
</dbReference>
<dbReference type="GO" id="GO:0000785">
    <property type="term" value="C:chromatin"/>
    <property type="evidence" value="ECO:0007669"/>
    <property type="project" value="TreeGrafter"/>
</dbReference>
<feature type="compositionally biased region" description="Low complexity" evidence="3">
    <location>
        <begin position="321"/>
        <end position="331"/>
    </location>
</feature>
<organism evidence="6 7">
    <name type="scientific">Sitophilus oryzae</name>
    <name type="common">Rice weevil</name>
    <name type="synonym">Curculio oryzae</name>
    <dbReference type="NCBI Taxonomy" id="7048"/>
    <lineage>
        <taxon>Eukaryota</taxon>
        <taxon>Metazoa</taxon>
        <taxon>Ecdysozoa</taxon>
        <taxon>Arthropoda</taxon>
        <taxon>Hexapoda</taxon>
        <taxon>Insecta</taxon>
        <taxon>Pterygota</taxon>
        <taxon>Neoptera</taxon>
        <taxon>Endopterygota</taxon>
        <taxon>Coleoptera</taxon>
        <taxon>Polyphaga</taxon>
        <taxon>Cucujiformia</taxon>
        <taxon>Curculionidae</taxon>
        <taxon>Dryophthorinae</taxon>
        <taxon>Sitophilus</taxon>
    </lineage>
</organism>
<feature type="region of interest" description="Disordered" evidence="3">
    <location>
        <begin position="231"/>
        <end position="624"/>
    </location>
</feature>
<dbReference type="GO" id="GO:0072357">
    <property type="term" value="C:PTW/PP1 phosphatase complex"/>
    <property type="evidence" value="ECO:0007669"/>
    <property type="project" value="TreeGrafter"/>
</dbReference>
<dbReference type="Pfam" id="PF00642">
    <property type="entry name" value="zf-CCCH"/>
    <property type="match status" value="1"/>
</dbReference>
<protein>
    <submittedName>
        <fullName evidence="7">Serine/threonine-protein phosphatase 1 regulatory subunit 10-like</fullName>
    </submittedName>
</protein>
<dbReference type="KEGG" id="soy:115880686"/>
<feature type="compositionally biased region" description="Low complexity" evidence="3">
    <location>
        <begin position="548"/>
        <end position="561"/>
    </location>
</feature>
<feature type="compositionally biased region" description="Basic and acidic residues" evidence="3">
    <location>
        <begin position="301"/>
        <end position="313"/>
    </location>
</feature>
<feature type="compositionally biased region" description="Basic residues" evidence="3">
    <location>
        <begin position="519"/>
        <end position="528"/>
    </location>
</feature>
<evidence type="ECO:0000256" key="1">
    <source>
        <dbReference type="PROSITE-ProRule" id="PRU00649"/>
    </source>
</evidence>
<keyword evidence="2" id="KW-0479">Metal-binding</keyword>
<keyword evidence="6" id="KW-1185">Reference proteome</keyword>
<dbReference type="InterPro" id="IPR035441">
    <property type="entry name" value="TFIIS/LEDGF_dom_sf"/>
</dbReference>
<dbReference type="GeneID" id="115880686"/>
<feature type="region of interest" description="Disordered" evidence="3">
    <location>
        <begin position="150"/>
        <end position="171"/>
    </location>
</feature>
<reference evidence="7" key="1">
    <citation type="submission" date="2025-08" db="UniProtKB">
        <authorList>
            <consortium name="RefSeq"/>
        </authorList>
    </citation>
    <scope>IDENTIFICATION</scope>
    <source>
        <tissue evidence="7">Gonads</tissue>
    </source>
</reference>
<feature type="compositionally biased region" description="Basic and acidic residues" evidence="3">
    <location>
        <begin position="471"/>
        <end position="484"/>
    </location>
</feature>
<evidence type="ECO:0000256" key="3">
    <source>
        <dbReference type="SAM" id="MobiDB-lite"/>
    </source>
</evidence>
<dbReference type="PANTHER" id="PTHR46557:SF1">
    <property type="entry name" value="SERINE_THREONINE-PROTEIN PHOSPHATASE 1 REGULATORY SUBUNIT 10"/>
    <property type="match status" value="1"/>
</dbReference>
<feature type="compositionally biased region" description="Basic and acidic residues" evidence="3">
    <location>
        <begin position="332"/>
        <end position="366"/>
    </location>
</feature>
<feature type="compositionally biased region" description="Basic and acidic residues" evidence="3">
    <location>
        <begin position="231"/>
        <end position="257"/>
    </location>
</feature>
<dbReference type="FunCoup" id="A0A6J2XR10">
    <property type="interactions" value="1372"/>
</dbReference>
<keyword evidence="1" id="KW-0539">Nucleus</keyword>
<dbReference type="InterPro" id="IPR000571">
    <property type="entry name" value="Znf_CCCH"/>
</dbReference>
<feature type="region of interest" description="Disordered" evidence="3">
    <location>
        <begin position="772"/>
        <end position="796"/>
    </location>
</feature>
<feature type="compositionally biased region" description="Pro residues" evidence="3">
    <location>
        <begin position="786"/>
        <end position="796"/>
    </location>
</feature>
<proteinExistence type="predicted"/>
<sequence>MPRIDPLQLIKCLSVLLSPEGGIHSRDEVPRLVNLMTKFSKKLVSKCVYVLILKNTETSLVDMFMAEGGWTLIQSWLQDAAQSGNWDLVKEILELLLITPVDVERLKMNCLPKLIKNLSRRDDLDGVAHLSNQIVQNWLVIVKGSSHPTPVHSIQAQEKPDSEPAVVEPKNVDDSKINKEIVDAVPNDVQESDKMDVDNHQAIKPSNFYKVSVKDGKQVIKKLSLEADEKQTAKNEELKEEIEKEEKVAEKENDKSKNSLSSLKSSSKSSSSSSKDKERDKRRSSSSHSSSKSSSKSSSSSKDKDRKDRDKDKDKHRHNGSSRSSRSSSSSSKDKKESRDKSKVKDPVETKEKQAEKDKDTLEKVKPPTLDKLGRIPKKSSSSDEKQKENKSKEEKKKPSFSILNRKATGEEPRSKTVKVFNSKMRSTGLEEEAKPPPPRSTKKPTPSVQLPTIPQKRPSPPRDPPSGIPPEKKLKIDKIDVPERPGAIKLIPPKPKPPVLQESDMFMDALNASAPKKEAKKRKRRPSVTKDTPTSPSVASNGGDANTPTSPTSPTGSLGLKNIAPINFYQDTLSETSEKKEEQDENSENNDENAQDSNDTPVSPTTPTDEAEVDKEEVVQRPLRPDGLRGVLLYTKKKGPKRSIKWKAEEDLVEVRYFELDETERVNVTKTFMDMAKMEMNSEREALIMSRKLSNEDVMEPQIMWRFPYLCDLPDPLAPPGSKSLEKDIQFAREKTVLPALYYDKRRIPDSPEEPIPENHQMSDPVIIPLDDPDSQEVDLRSTPWPEPKGPAPQMDPPQAMPPMFQNMPFNPNFPNMNPMNQPPQFAGVGVPPPRFGGPMGPVPGNFPPPNMMHGNMVPPMGQQDMMNQPPMNPNMFGGPVPDGFMAPPGTDPNFHMQPQFNGPQGPNMNMFGGPNNFNPRGRGGFRGRANGGGWVRMSGPGNWKRGGGGGGGGGGGRGGRLCKNIQNHGYCRNGDNCPFVHPS</sequence>
<dbReference type="SUPFAM" id="SSF47676">
    <property type="entry name" value="Conserved domain common to transcription factors TFIIS, elongin A, CRSP70"/>
    <property type="match status" value="1"/>
</dbReference>
<dbReference type="InParanoid" id="A0A6J2XR10"/>
<keyword evidence="2" id="KW-0863">Zinc-finger</keyword>
<feature type="compositionally biased region" description="Low complexity" evidence="3">
    <location>
        <begin position="258"/>
        <end position="273"/>
    </location>
</feature>
<dbReference type="GO" id="GO:0008270">
    <property type="term" value="F:zinc ion binding"/>
    <property type="evidence" value="ECO:0007669"/>
    <property type="project" value="UniProtKB-KW"/>
</dbReference>
<gene>
    <name evidence="7" type="primary">LOC115880686</name>
</gene>
<evidence type="ECO:0000313" key="6">
    <source>
        <dbReference type="Proteomes" id="UP000504635"/>
    </source>
</evidence>
<evidence type="ECO:0000259" key="4">
    <source>
        <dbReference type="PROSITE" id="PS50103"/>
    </source>
</evidence>
<name>A0A6J2XR10_SITOR</name>
<accession>A0A6J2XR10</accession>
<feature type="compositionally biased region" description="Polar residues" evidence="3">
    <location>
        <begin position="530"/>
        <end position="547"/>
    </location>
</feature>
<dbReference type="SMART" id="SM00356">
    <property type="entry name" value="ZnF_C3H1"/>
    <property type="match status" value="1"/>
</dbReference>
<comment type="subcellular location">
    <subcellularLocation>
        <location evidence="1">Nucleus</location>
    </subcellularLocation>
</comment>
<dbReference type="InterPro" id="IPR017923">
    <property type="entry name" value="TFIIS_N"/>
</dbReference>
<feature type="compositionally biased region" description="Acidic residues" evidence="3">
    <location>
        <begin position="584"/>
        <end position="595"/>
    </location>
</feature>
<feature type="compositionally biased region" description="Low complexity" evidence="3">
    <location>
        <begin position="286"/>
        <end position="300"/>
    </location>
</feature>
<dbReference type="PANTHER" id="PTHR46557">
    <property type="entry name" value="SERINE/THREONINE-PROTEIN PHOSPHATASE 1 REGULATORY SUBUNIT 10-RELATED"/>
    <property type="match status" value="1"/>
</dbReference>
<feature type="domain" description="TFIIS N-terminal" evidence="5">
    <location>
        <begin position="71"/>
        <end position="145"/>
    </location>
</feature>
<feature type="compositionally biased region" description="Basic and acidic residues" evidence="3">
    <location>
        <begin position="381"/>
        <end position="398"/>
    </location>
</feature>
<feature type="compositionally biased region" description="Basic and acidic residues" evidence="3">
    <location>
        <begin position="274"/>
        <end position="283"/>
    </location>
</feature>
<feature type="zinc finger region" description="C3H1-type" evidence="2">
    <location>
        <begin position="958"/>
        <end position="985"/>
    </location>
</feature>